<accession>A0A6N8F2X3</accession>
<name>A0A6N8F2X3_9GAMM</name>
<dbReference type="InterPro" id="IPR035919">
    <property type="entry name" value="EAL_sf"/>
</dbReference>
<dbReference type="PANTHER" id="PTHR33121">
    <property type="entry name" value="CYCLIC DI-GMP PHOSPHODIESTERASE PDEF"/>
    <property type="match status" value="1"/>
</dbReference>
<feature type="domain" description="EAL" evidence="1">
    <location>
        <begin position="1"/>
        <end position="69"/>
    </location>
</feature>
<evidence type="ECO:0000313" key="3">
    <source>
        <dbReference type="Proteomes" id="UP000439994"/>
    </source>
</evidence>
<dbReference type="AlphaFoldDB" id="A0A6N8F2X3"/>
<keyword evidence="3" id="KW-1185">Reference proteome</keyword>
<evidence type="ECO:0000259" key="1">
    <source>
        <dbReference type="PROSITE" id="PS50883"/>
    </source>
</evidence>
<reference evidence="2 3" key="1">
    <citation type="submission" date="2019-11" db="EMBL/GenBank/DDBJ databases">
        <title>P. haliotis isolates from Z. marina roots.</title>
        <authorList>
            <person name="Cohen M."/>
            <person name="Jospin G."/>
            <person name="Eisen J.A."/>
            <person name="Coil D.A."/>
        </authorList>
    </citation>
    <scope>NUCLEOTIDE SEQUENCE [LARGE SCALE GENOMIC DNA]</scope>
    <source>
        <strain evidence="2 3">UCD-MCMsp1aY</strain>
    </source>
</reference>
<comment type="caution">
    <text evidence="2">The sequence shown here is derived from an EMBL/GenBank/DDBJ whole genome shotgun (WGS) entry which is preliminary data.</text>
</comment>
<dbReference type="PROSITE" id="PS50883">
    <property type="entry name" value="EAL"/>
    <property type="match status" value="1"/>
</dbReference>
<dbReference type="EMBL" id="WOCD01000001">
    <property type="protein sequence ID" value="MUH71026.1"/>
    <property type="molecule type" value="Genomic_DNA"/>
</dbReference>
<gene>
    <name evidence="2" type="ORF">GNP35_00055</name>
</gene>
<dbReference type="GO" id="GO:0071111">
    <property type="term" value="F:cyclic-guanylate-specific phosphodiesterase activity"/>
    <property type="evidence" value="ECO:0007669"/>
    <property type="project" value="InterPro"/>
</dbReference>
<dbReference type="Pfam" id="PF00563">
    <property type="entry name" value="EAL"/>
    <property type="match status" value="1"/>
</dbReference>
<dbReference type="Proteomes" id="UP000439994">
    <property type="component" value="Unassembled WGS sequence"/>
</dbReference>
<dbReference type="PANTHER" id="PTHR33121:SF71">
    <property type="entry name" value="OXYGEN SENSOR PROTEIN DOSP"/>
    <property type="match status" value="1"/>
</dbReference>
<protein>
    <submittedName>
        <fullName evidence="2">EAL domain-containing protein</fullName>
    </submittedName>
</protein>
<sequence>MPGNERSQSIVRSCISLANQLEMDVVAEGVEREIELDLLKTMDCKSAQGFLLSYPLTVEEIEEQIEKGWKLNGVD</sequence>
<dbReference type="SUPFAM" id="SSF141868">
    <property type="entry name" value="EAL domain-like"/>
    <property type="match status" value="1"/>
</dbReference>
<organism evidence="2 3">
    <name type="scientific">Psychrosphaera haliotis</name>
    <dbReference type="NCBI Taxonomy" id="555083"/>
    <lineage>
        <taxon>Bacteria</taxon>
        <taxon>Pseudomonadati</taxon>
        <taxon>Pseudomonadota</taxon>
        <taxon>Gammaproteobacteria</taxon>
        <taxon>Alteromonadales</taxon>
        <taxon>Pseudoalteromonadaceae</taxon>
        <taxon>Psychrosphaera</taxon>
    </lineage>
</organism>
<evidence type="ECO:0000313" key="2">
    <source>
        <dbReference type="EMBL" id="MUH71026.1"/>
    </source>
</evidence>
<dbReference type="Gene3D" id="3.20.20.450">
    <property type="entry name" value="EAL domain"/>
    <property type="match status" value="1"/>
</dbReference>
<dbReference type="InterPro" id="IPR001633">
    <property type="entry name" value="EAL_dom"/>
</dbReference>
<dbReference type="InterPro" id="IPR050706">
    <property type="entry name" value="Cyclic-di-GMP_PDE-like"/>
</dbReference>
<proteinExistence type="predicted"/>